<organism evidence="1 2">
    <name type="scientific">Nitzschia inconspicua</name>
    <dbReference type="NCBI Taxonomy" id="303405"/>
    <lineage>
        <taxon>Eukaryota</taxon>
        <taxon>Sar</taxon>
        <taxon>Stramenopiles</taxon>
        <taxon>Ochrophyta</taxon>
        <taxon>Bacillariophyta</taxon>
        <taxon>Bacillariophyceae</taxon>
        <taxon>Bacillariophycidae</taxon>
        <taxon>Bacillariales</taxon>
        <taxon>Bacillariaceae</taxon>
        <taxon>Nitzschia</taxon>
    </lineage>
</organism>
<proteinExistence type="predicted"/>
<dbReference type="EMBL" id="JAGRRH010000013">
    <property type="protein sequence ID" value="KAG7359571.1"/>
    <property type="molecule type" value="Genomic_DNA"/>
</dbReference>
<name>A0A9K3LES6_9STRA</name>
<reference evidence="1" key="2">
    <citation type="submission" date="2021-04" db="EMBL/GenBank/DDBJ databases">
        <authorList>
            <person name="Podell S."/>
        </authorList>
    </citation>
    <scope>NUCLEOTIDE SEQUENCE</scope>
    <source>
        <strain evidence="1">Hildebrandi</strain>
    </source>
</reference>
<dbReference type="Proteomes" id="UP000693970">
    <property type="component" value="Unassembled WGS sequence"/>
</dbReference>
<evidence type="ECO:0000313" key="2">
    <source>
        <dbReference type="Proteomes" id="UP000693970"/>
    </source>
</evidence>
<dbReference type="AlphaFoldDB" id="A0A9K3LES6"/>
<gene>
    <name evidence="1" type="ORF">IV203_034669</name>
</gene>
<keyword evidence="2" id="KW-1185">Reference proteome</keyword>
<sequence>MHCTDPPNSSLCACTVTEMFCNERTMRTFKEERYYEMAASVRPIENHFMGEPSQPPASKPTPAVTKFTVSCKGLTMSPHQPLCAFLTWPREN</sequence>
<protein>
    <submittedName>
        <fullName evidence="1">Uncharacterized protein</fullName>
    </submittedName>
</protein>
<comment type="caution">
    <text evidence="1">The sequence shown here is derived from an EMBL/GenBank/DDBJ whole genome shotgun (WGS) entry which is preliminary data.</text>
</comment>
<accession>A0A9K3LES6</accession>
<evidence type="ECO:0000313" key="1">
    <source>
        <dbReference type="EMBL" id="KAG7359571.1"/>
    </source>
</evidence>
<reference evidence="1" key="1">
    <citation type="journal article" date="2021" name="Sci. Rep.">
        <title>Diploid genomic architecture of Nitzschia inconspicua, an elite biomass production diatom.</title>
        <authorList>
            <person name="Oliver A."/>
            <person name="Podell S."/>
            <person name="Pinowska A."/>
            <person name="Traller J.C."/>
            <person name="Smith S.R."/>
            <person name="McClure R."/>
            <person name="Beliaev A."/>
            <person name="Bohutskyi P."/>
            <person name="Hill E.A."/>
            <person name="Rabines A."/>
            <person name="Zheng H."/>
            <person name="Allen L.Z."/>
            <person name="Kuo A."/>
            <person name="Grigoriev I.V."/>
            <person name="Allen A.E."/>
            <person name="Hazlebeck D."/>
            <person name="Allen E.E."/>
        </authorList>
    </citation>
    <scope>NUCLEOTIDE SEQUENCE</scope>
    <source>
        <strain evidence="1">Hildebrandi</strain>
    </source>
</reference>